<evidence type="ECO:0000256" key="1">
    <source>
        <dbReference type="ARBA" id="ARBA00022999"/>
    </source>
</evidence>
<keyword evidence="4" id="KW-1185">Reference proteome</keyword>
<reference evidence="3" key="1">
    <citation type="submission" date="2025-08" db="UniProtKB">
        <authorList>
            <consortium name="Ensembl"/>
        </authorList>
    </citation>
    <scope>IDENTIFICATION</scope>
</reference>
<evidence type="ECO:0000313" key="4">
    <source>
        <dbReference type="Proteomes" id="UP000694569"/>
    </source>
</evidence>
<dbReference type="InterPro" id="IPR013799">
    <property type="entry name" value="STAT_TF_prot_interaction"/>
</dbReference>
<dbReference type="GO" id="GO:0003700">
    <property type="term" value="F:DNA-binding transcription factor activity"/>
    <property type="evidence" value="ECO:0007669"/>
    <property type="project" value="InterPro"/>
</dbReference>
<evidence type="ECO:0000313" key="3">
    <source>
        <dbReference type="Ensembl" id="ENSLLEP00000027049.1"/>
    </source>
</evidence>
<dbReference type="PANTHER" id="PTHR11801">
    <property type="entry name" value="SIGNAL TRANSDUCER AND ACTIVATOR OF TRANSCRIPTION"/>
    <property type="match status" value="1"/>
</dbReference>
<dbReference type="InterPro" id="IPR036535">
    <property type="entry name" value="STAT_N_sf"/>
</dbReference>
<dbReference type="GO" id="GO:0007165">
    <property type="term" value="P:signal transduction"/>
    <property type="evidence" value="ECO:0007669"/>
    <property type="project" value="InterPro"/>
</dbReference>
<dbReference type="AlphaFoldDB" id="A0A8C5WC19"/>
<dbReference type="Ensembl" id="ENSLLET00000028099.1">
    <property type="protein sequence ID" value="ENSLLEP00000027049.1"/>
    <property type="gene ID" value="ENSLLEG00000017148.1"/>
</dbReference>
<dbReference type="SUPFAM" id="SSF48092">
    <property type="entry name" value="Transcription factor STAT-4 N-domain"/>
    <property type="match status" value="1"/>
</dbReference>
<dbReference type="Proteomes" id="UP000694569">
    <property type="component" value="Unplaced"/>
</dbReference>
<dbReference type="Pfam" id="PF02865">
    <property type="entry name" value="STAT_int"/>
    <property type="match status" value="1"/>
</dbReference>
<dbReference type="GeneTree" id="ENSGT01050000244905"/>
<dbReference type="InterPro" id="IPR001217">
    <property type="entry name" value="STAT"/>
</dbReference>
<sequence>MAQWSQVQQLEQRFLEQVDQFYDDTFPMEVRHQLASWIESQDWDAASNSDSLATILLQNLMIQIEDQLNRVSQEKNLLLRHNLKRIKQLLLGKYHGNPMHMAMIVSNCLREERRILAAASMPMQVCAEYLCTLIYFIYSICKM</sequence>
<protein>
    <recommendedName>
        <fullName evidence="2">STAT transcription factor protein interaction domain-containing protein</fullName>
    </recommendedName>
</protein>
<organism evidence="3 4">
    <name type="scientific">Leptobrachium leishanense</name>
    <name type="common">Leishan spiny toad</name>
    <dbReference type="NCBI Taxonomy" id="445787"/>
    <lineage>
        <taxon>Eukaryota</taxon>
        <taxon>Metazoa</taxon>
        <taxon>Chordata</taxon>
        <taxon>Craniata</taxon>
        <taxon>Vertebrata</taxon>
        <taxon>Euteleostomi</taxon>
        <taxon>Amphibia</taxon>
        <taxon>Batrachia</taxon>
        <taxon>Anura</taxon>
        <taxon>Pelobatoidea</taxon>
        <taxon>Megophryidae</taxon>
        <taxon>Leptobrachium</taxon>
    </lineage>
</organism>
<feature type="domain" description="STAT transcription factor protein interaction" evidence="2">
    <location>
        <begin position="2"/>
        <end position="122"/>
    </location>
</feature>
<reference evidence="3" key="2">
    <citation type="submission" date="2025-09" db="UniProtKB">
        <authorList>
            <consortium name="Ensembl"/>
        </authorList>
    </citation>
    <scope>IDENTIFICATION</scope>
</reference>
<dbReference type="SMART" id="SM00964">
    <property type="entry name" value="STAT_int"/>
    <property type="match status" value="1"/>
</dbReference>
<name>A0A8C5WC19_9ANUR</name>
<dbReference type="FunFam" id="1.10.532.10:FF:000001">
    <property type="entry name" value="Signal transducer and activator of transcription"/>
    <property type="match status" value="1"/>
</dbReference>
<proteinExistence type="predicted"/>
<dbReference type="Gene3D" id="1.10.532.10">
    <property type="entry name" value="STAT transcription factor, N-terminal domain"/>
    <property type="match status" value="1"/>
</dbReference>
<dbReference type="OrthoDB" id="19300at2759"/>
<accession>A0A8C5WC19</accession>
<keyword evidence="1" id="KW-0727">SH2 domain</keyword>
<evidence type="ECO:0000259" key="2">
    <source>
        <dbReference type="SMART" id="SM00964"/>
    </source>
</evidence>